<evidence type="ECO:0000256" key="1">
    <source>
        <dbReference type="SAM" id="SignalP"/>
    </source>
</evidence>
<protein>
    <recommendedName>
        <fullName evidence="4">SCP domain-containing protein</fullName>
    </recommendedName>
</protein>
<feature type="signal peptide" evidence="1">
    <location>
        <begin position="1"/>
        <end position="30"/>
    </location>
</feature>
<dbReference type="RefSeq" id="WP_135371280.1">
    <property type="nucleotide sequence ID" value="NZ_RKLY01000003.1"/>
</dbReference>
<evidence type="ECO:0000313" key="3">
    <source>
        <dbReference type="Proteomes" id="UP000298021"/>
    </source>
</evidence>
<dbReference type="Proteomes" id="UP000298021">
    <property type="component" value="Unassembled WGS sequence"/>
</dbReference>
<keyword evidence="1" id="KW-0732">Signal</keyword>
<dbReference type="OrthoDB" id="2323075at2"/>
<evidence type="ECO:0008006" key="4">
    <source>
        <dbReference type="Google" id="ProtNLM"/>
    </source>
</evidence>
<feature type="chain" id="PRO_5021498526" description="SCP domain-containing protein" evidence="1">
    <location>
        <begin position="31"/>
        <end position="271"/>
    </location>
</feature>
<accession>A0A4Z0JRU0</accession>
<dbReference type="AlphaFoldDB" id="A0A4Z0JRU0"/>
<organism evidence="2 3">
    <name type="scientific">Companilactobacillus suantsaicola</name>
    <dbReference type="NCBI Taxonomy" id="2487723"/>
    <lineage>
        <taxon>Bacteria</taxon>
        <taxon>Bacillati</taxon>
        <taxon>Bacillota</taxon>
        <taxon>Bacilli</taxon>
        <taxon>Lactobacillales</taxon>
        <taxon>Lactobacillaceae</taxon>
        <taxon>Companilactobacillus</taxon>
    </lineage>
</organism>
<evidence type="ECO:0000313" key="2">
    <source>
        <dbReference type="EMBL" id="TGD24906.1"/>
    </source>
</evidence>
<sequence>MKFNKLITLAASLTIALTGALFVSQQDASAEVTKVTSTGNSTSKLYTKDGDLITNRALAPKTNWLVDRIFTHNDVTYYQVATNEYLKSTSTTRLYDKSNPNFKYVPNVKRINEYFIKYLNVLHAANGTPAVSTSEEMFEYANHRAYQQVGDTMDHSTRPRNTAENLYGFGFNFILKNGIYKGMTSDRDVAWYLIKGWYDDNNNASAGPGEIGHFGHRAELIYTGTPAAIGMSDNSTSLSSEWTNDFDGYNSIYEYTGTNPNTNFISKDSVK</sequence>
<name>A0A4Z0JRU0_9LACO</name>
<reference evidence="2 3" key="1">
    <citation type="submission" date="2018-10" db="EMBL/GenBank/DDBJ databases">
        <title>Lactobacillus sp. R7 and Lactobacillus sp. R19 isolated from fermented mustard green product of Taiwan.</title>
        <authorList>
            <person name="Lin S.-T."/>
        </authorList>
    </citation>
    <scope>NUCLEOTIDE SEQUENCE [LARGE SCALE GENOMIC DNA]</scope>
    <source>
        <strain evidence="2 3">BCRC 81127</strain>
    </source>
</reference>
<proteinExistence type="predicted"/>
<keyword evidence="3" id="KW-1185">Reference proteome</keyword>
<gene>
    <name evidence="2" type="ORF">EGT49_01990</name>
</gene>
<comment type="caution">
    <text evidence="2">The sequence shown here is derived from an EMBL/GenBank/DDBJ whole genome shotgun (WGS) entry which is preliminary data.</text>
</comment>
<dbReference type="EMBL" id="RKLY01000003">
    <property type="protein sequence ID" value="TGD24906.1"/>
    <property type="molecule type" value="Genomic_DNA"/>
</dbReference>